<gene>
    <name evidence="4" type="ORF">EGI31_24040</name>
</gene>
<evidence type="ECO:0000313" key="4">
    <source>
        <dbReference type="EMBL" id="MCP9766020.1"/>
    </source>
</evidence>
<dbReference type="Proteomes" id="UP001204144">
    <property type="component" value="Unassembled WGS sequence"/>
</dbReference>
<keyword evidence="5" id="KW-1185">Reference proteome</keyword>
<proteinExistence type="predicted"/>
<dbReference type="Pfam" id="PF12770">
    <property type="entry name" value="CHAT"/>
    <property type="match status" value="1"/>
</dbReference>
<dbReference type="EMBL" id="RJUF01000194">
    <property type="protein sequence ID" value="MCP9766020.1"/>
    <property type="molecule type" value="Genomic_DNA"/>
</dbReference>
<keyword evidence="2" id="KW-0472">Membrane</keyword>
<evidence type="ECO:0000259" key="3">
    <source>
        <dbReference type="Pfam" id="PF12770"/>
    </source>
</evidence>
<reference evidence="4 5" key="1">
    <citation type="submission" date="2018-11" db="EMBL/GenBank/DDBJ databases">
        <title>Novel bacteria species description.</title>
        <authorList>
            <person name="Han J.-H."/>
        </authorList>
    </citation>
    <scope>NUCLEOTIDE SEQUENCE [LARGE SCALE GENOMIC DNA]</scope>
    <source>
        <strain evidence="4 5">KCTC23259</strain>
    </source>
</reference>
<evidence type="ECO:0000313" key="5">
    <source>
        <dbReference type="Proteomes" id="UP001204144"/>
    </source>
</evidence>
<accession>A0AAE3H9B0</accession>
<dbReference type="AlphaFoldDB" id="A0AAE3H9B0"/>
<name>A0AAE3H9B0_9BACT</name>
<comment type="caution">
    <text evidence="4">The sequence shown here is derived from an EMBL/GenBank/DDBJ whole genome shotgun (WGS) entry which is preliminary data.</text>
</comment>
<dbReference type="Pfam" id="PF13424">
    <property type="entry name" value="TPR_12"/>
    <property type="match status" value="1"/>
</dbReference>
<dbReference type="InterPro" id="IPR011990">
    <property type="entry name" value="TPR-like_helical_dom_sf"/>
</dbReference>
<keyword evidence="1" id="KW-0802">TPR repeat</keyword>
<keyword evidence="2" id="KW-0812">Transmembrane</keyword>
<dbReference type="InterPro" id="IPR019734">
    <property type="entry name" value="TPR_rpt"/>
</dbReference>
<feature type="domain" description="CHAT" evidence="3">
    <location>
        <begin position="737"/>
        <end position="992"/>
    </location>
</feature>
<protein>
    <submittedName>
        <fullName evidence="4">CHAT domain-containing protein</fullName>
    </submittedName>
</protein>
<keyword evidence="2" id="KW-1133">Transmembrane helix</keyword>
<dbReference type="Gene3D" id="1.25.40.10">
    <property type="entry name" value="Tetratricopeptide repeat domain"/>
    <property type="match status" value="1"/>
</dbReference>
<dbReference type="PROSITE" id="PS50005">
    <property type="entry name" value="TPR"/>
    <property type="match status" value="1"/>
</dbReference>
<organism evidence="4 5">
    <name type="scientific">Lacihabitans soyangensis</name>
    <dbReference type="NCBI Taxonomy" id="869394"/>
    <lineage>
        <taxon>Bacteria</taxon>
        <taxon>Pseudomonadati</taxon>
        <taxon>Bacteroidota</taxon>
        <taxon>Cytophagia</taxon>
        <taxon>Cytophagales</taxon>
        <taxon>Leadbetterellaceae</taxon>
        <taxon>Lacihabitans</taxon>
    </lineage>
</organism>
<dbReference type="PANTHER" id="PTHR10098">
    <property type="entry name" value="RAPSYN-RELATED"/>
    <property type="match status" value="1"/>
</dbReference>
<evidence type="ECO:0000256" key="1">
    <source>
        <dbReference type="PROSITE-ProRule" id="PRU00339"/>
    </source>
</evidence>
<dbReference type="SUPFAM" id="SSF48452">
    <property type="entry name" value="TPR-like"/>
    <property type="match status" value="2"/>
</dbReference>
<evidence type="ECO:0000256" key="2">
    <source>
        <dbReference type="SAM" id="Phobius"/>
    </source>
</evidence>
<feature type="repeat" description="TPR" evidence="1">
    <location>
        <begin position="212"/>
        <end position="245"/>
    </location>
</feature>
<dbReference type="InterPro" id="IPR024983">
    <property type="entry name" value="CHAT_dom"/>
</dbReference>
<feature type="transmembrane region" description="Helical" evidence="2">
    <location>
        <begin position="1002"/>
        <end position="1019"/>
    </location>
</feature>
<dbReference type="SMART" id="SM00028">
    <property type="entry name" value="TPR"/>
    <property type="match status" value="3"/>
</dbReference>
<sequence length="1024" mass="118464">MIFTLGRNQVFFRFIFKPMTKNTLLFSLFILLFILSSSTAISQSKVFADGLKKIYDLDDKSDYKAAKAASLSLKNNKSISTSERSFIDNYILLFDFKLSDDELIKNVELGLKNLSAIKNRKPHETTLLLNFYTNKYHYIAYSGDWPGALNFALKGLEIKDFNQALLETRTDYLYDLGYLYDTNDKNFEAISYYKTSLGQYIRQFGEVSTHTALTYNNLAYAYSEVGNEKNAIAYYTKAANIWEKVHKNLFDKDDYLITVYQNLTYQYLNYGDYQKAKESSRKLNTFYQRKYGKPENQKLNTYFKAKKSYVLNNIRIYLTTKEVRKAEELLTNLIKDPNFSNENPKDLQYFLQSSDEILEYYIQEKNYNEALKLATKTLAVANRYQSKHHQMIGYSRISRINYELKDYPNALKNIELALRYIDTENFSSSKFTLKSTRAELNLIQKKHEAAVVDVKQNLEDLVFELSKKRKPLEKIEFKDVKDAVSLNFIKVFTKSGEVFLKNYKVTKNKKDLIQAEQLYKIASKLFFEYYQKGEYNETLNQYHSEIIEGLLSTTTEKKLSKADLIEYINTIEENSSQHLFKEYLKKAYRPDNTNLRTATQIKDLEGELNYYKNLVIKDKDLIAKNNKKILTLEAEINKLLESTSETYRAIREISVLNFDVNEVIANIKNDESILKYYIGNEHVYVLNLSKNSLEIKKLGLVSTLKPQMEAFLAKTKNINADYQANAMALCRNLGFKSSTPKISIIPEGFLSYLPFESLIDPKSKQFIVLKHQLSYHYSLSIWLFNQQNNVRISNKKLIAFSPQYNQSEVSLVRAGFADLKFAREEANAIASLFGGESVKNQEATKARFLSSIDKYGIFHFSMHSQLFEDDFNKSCLVFSNNEKLFFSELYSLNFPAKMAVLSACDTGNGILKSGEGIMSISRALTYAGVQSSVYSLWQVPDKETAEIIINFYKNLKEGQDKDEALSNAKKTFISKNPLKTHPYFWAGFVVNGNMEPLETTNYWLWILLGLIGIAALYWVSKIKK</sequence>